<organism evidence="2">
    <name type="scientific">uncultured bacterium</name>
    <name type="common">gcode 4</name>
    <dbReference type="NCBI Taxonomy" id="1234023"/>
    <lineage>
        <taxon>Bacteria</taxon>
        <taxon>environmental samples</taxon>
    </lineage>
</organism>
<name>K2GIR0_9BACT</name>
<evidence type="ECO:0000313" key="2">
    <source>
        <dbReference type="EMBL" id="EKE30354.1"/>
    </source>
</evidence>
<proteinExistence type="predicted"/>
<protein>
    <recommendedName>
        <fullName evidence="1">Aminoglycoside phosphotransferase domain-containing protein</fullName>
    </recommendedName>
</protein>
<feature type="domain" description="Aminoglycoside phosphotransferase" evidence="1">
    <location>
        <begin position="57"/>
        <end position="252"/>
    </location>
</feature>
<evidence type="ECO:0000259" key="1">
    <source>
        <dbReference type="Pfam" id="PF01636"/>
    </source>
</evidence>
<dbReference type="InterPro" id="IPR011009">
    <property type="entry name" value="Kinase-like_dom_sf"/>
</dbReference>
<comment type="caution">
    <text evidence="2">The sequence shown here is derived from an EMBL/GenBank/DDBJ whole genome shotgun (WGS) entry which is preliminary data.</text>
</comment>
<dbReference type="InterPro" id="IPR002575">
    <property type="entry name" value="Aminoglycoside_PTrfase"/>
</dbReference>
<sequence length="327" mass="38710">MDNKYHLVGQIDLENLNKIIIPVTKNVFNSRISEIKRFPTGSCHFVYDAVLESWENLVFRIGYSDSNKAKIGWSVFWHGKLKELGIKIPALLYHDVSCIEYGKPFTVSERIRWDDIWNAIDSLTDENLDLIAKEIAGIQNRISTLEPWRWFWEMTSYDDANLKGKWREFVLEKFEKAKMALSEGGIFDDSYIERVREALDRNSWYLENVKGTMFFDDITSKNIIVDNSEFSWVVDFDTMTCWDRLYWLGLCNMAFIYLEREIYISYLIRYLGCSEDDISAMNLYTLLFCLDFMSEIGQKFNKEEAIIDYIKAERYKSIFERICNNIK</sequence>
<accession>K2GIR0</accession>
<reference evidence="2" key="1">
    <citation type="journal article" date="2012" name="Science">
        <title>Fermentation, hydrogen, and sulfur metabolism in multiple uncultivated bacterial phyla.</title>
        <authorList>
            <person name="Wrighton K.C."/>
            <person name="Thomas B.C."/>
            <person name="Sharon I."/>
            <person name="Miller C.S."/>
            <person name="Castelle C.J."/>
            <person name="VerBerkmoes N.C."/>
            <person name="Wilkins M.J."/>
            <person name="Hettich R.L."/>
            <person name="Lipton M.S."/>
            <person name="Williams K.H."/>
            <person name="Long P.E."/>
            <person name="Banfield J.F."/>
        </authorList>
    </citation>
    <scope>NUCLEOTIDE SEQUENCE [LARGE SCALE GENOMIC DNA]</scope>
</reference>
<dbReference type="AlphaFoldDB" id="K2GIR0"/>
<dbReference type="Gene3D" id="3.90.1200.10">
    <property type="match status" value="1"/>
</dbReference>
<dbReference type="Pfam" id="PF01636">
    <property type="entry name" value="APH"/>
    <property type="match status" value="1"/>
</dbReference>
<gene>
    <name evidence="2" type="ORF">ACD_2C00001G0004</name>
</gene>
<dbReference type="EMBL" id="AMFJ01000001">
    <property type="protein sequence ID" value="EKE30354.1"/>
    <property type="molecule type" value="Genomic_DNA"/>
</dbReference>
<dbReference type="SUPFAM" id="SSF56112">
    <property type="entry name" value="Protein kinase-like (PK-like)"/>
    <property type="match status" value="1"/>
</dbReference>